<feature type="non-terminal residue" evidence="1">
    <location>
        <position position="1"/>
    </location>
</feature>
<feature type="non-terminal residue" evidence="1">
    <location>
        <position position="107"/>
    </location>
</feature>
<organism evidence="1">
    <name type="scientific">human gut metagenome</name>
    <dbReference type="NCBI Taxonomy" id="408170"/>
    <lineage>
        <taxon>unclassified sequences</taxon>
        <taxon>metagenomes</taxon>
        <taxon>organismal metagenomes</taxon>
    </lineage>
</organism>
<comment type="caution">
    <text evidence="1">The sequence shown here is derived from an EMBL/GenBank/DDBJ whole genome shotgun (WGS) entry which is preliminary data.</text>
</comment>
<gene>
    <name evidence="1" type="ORF">Q604_UNBC10919G0001</name>
</gene>
<proteinExistence type="predicted"/>
<accession>W1XWX6</accession>
<dbReference type="AlphaFoldDB" id="W1XWX6"/>
<sequence length="107" mass="12478">ILAEEQNFCTDEFYTEIYWTAVAYSLWKIGHLSQDIKEKALDIIAKGAHEFWLEIDSKALKQRQKMLDTLAVQLQSENPKPLKVRKSKTKREPHFKVGDVLAVKFEN</sequence>
<evidence type="ECO:0000313" key="1">
    <source>
        <dbReference type="EMBL" id="ETJ34661.1"/>
    </source>
</evidence>
<protein>
    <submittedName>
        <fullName evidence="1">Uncharacterized protein</fullName>
    </submittedName>
</protein>
<dbReference type="EMBL" id="AZMM01010919">
    <property type="protein sequence ID" value="ETJ34661.1"/>
    <property type="molecule type" value="Genomic_DNA"/>
</dbReference>
<name>W1XWX6_9ZZZZ</name>
<reference evidence="1" key="1">
    <citation type="submission" date="2013-12" db="EMBL/GenBank/DDBJ databases">
        <title>A Varibaculum cambriense genome reconstructed from a premature infant gut community with otherwise low bacterial novelty that shifts toward anaerobic metabolism during the third week of life.</title>
        <authorList>
            <person name="Brown C.T."/>
            <person name="Sharon I."/>
            <person name="Thomas B.C."/>
            <person name="Castelle C.J."/>
            <person name="Morowitz M.J."/>
            <person name="Banfield J.F."/>
        </authorList>
    </citation>
    <scope>NUCLEOTIDE SEQUENCE</scope>
</reference>